<dbReference type="PROSITE" id="PS50011">
    <property type="entry name" value="PROTEIN_KINASE_DOM"/>
    <property type="match status" value="1"/>
</dbReference>
<dbReference type="CDD" id="cd00180">
    <property type="entry name" value="PKc"/>
    <property type="match status" value="1"/>
</dbReference>
<dbReference type="GO" id="GO:0005524">
    <property type="term" value="F:ATP binding"/>
    <property type="evidence" value="ECO:0007669"/>
    <property type="project" value="InterPro"/>
</dbReference>
<evidence type="ECO:0000259" key="1">
    <source>
        <dbReference type="PROSITE" id="PS50011"/>
    </source>
</evidence>
<evidence type="ECO:0000313" key="3">
    <source>
        <dbReference type="Proteomes" id="UP000187209"/>
    </source>
</evidence>
<dbReference type="Proteomes" id="UP000187209">
    <property type="component" value="Unassembled WGS sequence"/>
</dbReference>
<dbReference type="Pfam" id="PF00069">
    <property type="entry name" value="Pkinase"/>
    <property type="match status" value="1"/>
</dbReference>
<reference evidence="2 3" key="1">
    <citation type="submission" date="2016-11" db="EMBL/GenBank/DDBJ databases">
        <title>The macronuclear genome of Stentor coeruleus: a giant cell with tiny introns.</title>
        <authorList>
            <person name="Slabodnick M."/>
            <person name="Ruby J.G."/>
            <person name="Reiff S.B."/>
            <person name="Swart E.C."/>
            <person name="Gosai S."/>
            <person name="Prabakaran S."/>
            <person name="Witkowska E."/>
            <person name="Larue G.E."/>
            <person name="Fisher S."/>
            <person name="Freeman R.M."/>
            <person name="Gunawardena J."/>
            <person name="Chu W."/>
            <person name="Stover N.A."/>
            <person name="Gregory B.D."/>
            <person name="Nowacki M."/>
            <person name="Derisi J."/>
            <person name="Roy S.W."/>
            <person name="Marshall W.F."/>
            <person name="Sood P."/>
        </authorList>
    </citation>
    <scope>NUCLEOTIDE SEQUENCE [LARGE SCALE GENOMIC DNA]</scope>
    <source>
        <strain evidence="2">WM001</strain>
    </source>
</reference>
<proteinExistence type="predicted"/>
<dbReference type="GO" id="GO:0005737">
    <property type="term" value="C:cytoplasm"/>
    <property type="evidence" value="ECO:0007669"/>
    <property type="project" value="TreeGrafter"/>
</dbReference>
<evidence type="ECO:0000313" key="2">
    <source>
        <dbReference type="EMBL" id="OMJ78492.1"/>
    </source>
</evidence>
<accession>A0A1R2BNY8</accession>
<dbReference type="GO" id="GO:0044773">
    <property type="term" value="P:mitotic DNA damage checkpoint signaling"/>
    <property type="evidence" value="ECO:0007669"/>
    <property type="project" value="TreeGrafter"/>
</dbReference>
<dbReference type="SMART" id="SM00220">
    <property type="entry name" value="S_TKc"/>
    <property type="match status" value="1"/>
</dbReference>
<dbReference type="InterPro" id="IPR008271">
    <property type="entry name" value="Ser/Thr_kinase_AS"/>
</dbReference>
<dbReference type="GO" id="GO:0004674">
    <property type="term" value="F:protein serine/threonine kinase activity"/>
    <property type="evidence" value="ECO:0007669"/>
    <property type="project" value="TreeGrafter"/>
</dbReference>
<dbReference type="OrthoDB" id="290533at2759"/>
<dbReference type="InterPro" id="IPR011009">
    <property type="entry name" value="Kinase-like_dom_sf"/>
</dbReference>
<dbReference type="GO" id="GO:0005634">
    <property type="term" value="C:nucleus"/>
    <property type="evidence" value="ECO:0007669"/>
    <property type="project" value="TreeGrafter"/>
</dbReference>
<dbReference type="InterPro" id="IPR000719">
    <property type="entry name" value="Prot_kinase_dom"/>
</dbReference>
<dbReference type="SUPFAM" id="SSF56112">
    <property type="entry name" value="Protein kinase-like (PK-like)"/>
    <property type="match status" value="1"/>
</dbReference>
<keyword evidence="3" id="KW-1185">Reference proteome</keyword>
<protein>
    <recommendedName>
        <fullName evidence="1">Protein kinase domain-containing protein</fullName>
    </recommendedName>
</protein>
<gene>
    <name evidence="2" type="ORF">SteCoe_21691</name>
</gene>
<dbReference type="EMBL" id="MPUH01000519">
    <property type="protein sequence ID" value="OMJ78492.1"/>
    <property type="molecule type" value="Genomic_DNA"/>
</dbReference>
<dbReference type="AlphaFoldDB" id="A0A1R2BNY8"/>
<dbReference type="PANTHER" id="PTHR44167">
    <property type="entry name" value="OVARIAN-SPECIFIC SERINE/THREONINE-PROTEIN KINASE LOK-RELATED"/>
    <property type="match status" value="1"/>
</dbReference>
<dbReference type="Gene3D" id="1.10.510.10">
    <property type="entry name" value="Transferase(Phosphotransferase) domain 1"/>
    <property type="match status" value="1"/>
</dbReference>
<feature type="domain" description="Protein kinase" evidence="1">
    <location>
        <begin position="224"/>
        <end position="540"/>
    </location>
</feature>
<name>A0A1R2BNY8_9CILI</name>
<dbReference type="PROSITE" id="PS00108">
    <property type="entry name" value="PROTEIN_KINASE_ST"/>
    <property type="match status" value="1"/>
</dbReference>
<sequence>MEIDPNQIVNKYIIPKLKLLFNAEDNDINQWREISLDLILETISKLDDSNIGILIPKAIALSILEINSYKSSKYSKILQYALDILNYYNDFETYIELACNNILIKKIKYAKTLEEIIEWHESGVKILKDYNSNWVFEASELFGIKAMEIIEKIIGDASSDDIILLLSCLDKWKSVDKFKVRSMIVTVDDYILDYLRKGCEACCNLCYEDKCKKISCLKCIVDMLEKFKEIDPSVLDDIENIKTSLNLLNIDSGYQIPCLNIENLSLPFFTKPTSKCQISIYKGTYNLIQVAIKKYSPFKNQSAIPYNKFIKISNEIKIYEFLSNKSAHNNCFIKFYGSFIDQTNSVNIIMDYYEENLKEYLEKYKKNNIKLREDQIITVFTKLLQSFNEMAMYHIYHGDIKLQNLLTDGNLNVKIIDFDASEIPDMESEHIIEGEFKIRGSLGYMAPELQYAYDYGGKKAYFNKEKADIFSLGMVFLRFFKFEIPNSFNSFENTEKLFGVIDLIENIFIKNLLKTMLQPDFRLRLNYYDLLTYIENSKILSINS</sequence>
<dbReference type="PANTHER" id="PTHR44167:SF24">
    <property type="entry name" value="SERINE_THREONINE-PROTEIN KINASE CHK2"/>
    <property type="match status" value="1"/>
</dbReference>
<organism evidence="2 3">
    <name type="scientific">Stentor coeruleus</name>
    <dbReference type="NCBI Taxonomy" id="5963"/>
    <lineage>
        <taxon>Eukaryota</taxon>
        <taxon>Sar</taxon>
        <taxon>Alveolata</taxon>
        <taxon>Ciliophora</taxon>
        <taxon>Postciliodesmatophora</taxon>
        <taxon>Heterotrichea</taxon>
        <taxon>Heterotrichida</taxon>
        <taxon>Stentoridae</taxon>
        <taxon>Stentor</taxon>
    </lineage>
</organism>
<comment type="caution">
    <text evidence="2">The sequence shown here is derived from an EMBL/GenBank/DDBJ whole genome shotgun (WGS) entry which is preliminary data.</text>
</comment>